<feature type="compositionally biased region" description="Basic and acidic residues" evidence="1">
    <location>
        <begin position="1"/>
        <end position="18"/>
    </location>
</feature>
<sequence length="109" mass="12088">MSRPRPDRESNLEKERWKNARRSPSTVTSEDPTSRHPGTSDIGRGQGGWQIPFSPGTSLSILLFPPLLRISFYVRWAKVGSGKLGSCRRKACDKGGRLSCKSEGSKQEV</sequence>
<proteinExistence type="predicted"/>
<name>A0ABP1A8M9_9BRYO</name>
<evidence type="ECO:0000256" key="1">
    <source>
        <dbReference type="SAM" id="MobiDB-lite"/>
    </source>
</evidence>
<accession>A0ABP1A8M9</accession>
<gene>
    <name evidence="2" type="ORF">CSSPJE1EN2_LOCUS1888</name>
</gene>
<dbReference type="Proteomes" id="UP001497522">
    <property type="component" value="Chromosome 1"/>
</dbReference>
<feature type="region of interest" description="Disordered" evidence="1">
    <location>
        <begin position="1"/>
        <end position="50"/>
    </location>
</feature>
<keyword evidence="3" id="KW-1185">Reference proteome</keyword>
<dbReference type="EMBL" id="OZ023702">
    <property type="protein sequence ID" value="CAK9858893.1"/>
    <property type="molecule type" value="Genomic_DNA"/>
</dbReference>
<feature type="region of interest" description="Disordered" evidence="1">
    <location>
        <begin position="84"/>
        <end position="109"/>
    </location>
</feature>
<protein>
    <submittedName>
        <fullName evidence="2">Uncharacterized protein</fullName>
    </submittedName>
</protein>
<feature type="compositionally biased region" description="Polar residues" evidence="1">
    <location>
        <begin position="22"/>
        <end position="31"/>
    </location>
</feature>
<evidence type="ECO:0000313" key="3">
    <source>
        <dbReference type="Proteomes" id="UP001497522"/>
    </source>
</evidence>
<reference evidence="2 3" key="1">
    <citation type="submission" date="2024-03" db="EMBL/GenBank/DDBJ databases">
        <authorList>
            <consortium name="ELIXIR-Norway"/>
            <consortium name="Elixir Norway"/>
        </authorList>
    </citation>
    <scope>NUCLEOTIDE SEQUENCE [LARGE SCALE GENOMIC DNA]</scope>
</reference>
<organism evidence="2 3">
    <name type="scientific">Sphagnum jensenii</name>
    <dbReference type="NCBI Taxonomy" id="128206"/>
    <lineage>
        <taxon>Eukaryota</taxon>
        <taxon>Viridiplantae</taxon>
        <taxon>Streptophyta</taxon>
        <taxon>Embryophyta</taxon>
        <taxon>Bryophyta</taxon>
        <taxon>Sphagnophytina</taxon>
        <taxon>Sphagnopsida</taxon>
        <taxon>Sphagnales</taxon>
        <taxon>Sphagnaceae</taxon>
        <taxon>Sphagnum</taxon>
    </lineage>
</organism>
<evidence type="ECO:0000313" key="2">
    <source>
        <dbReference type="EMBL" id="CAK9858893.1"/>
    </source>
</evidence>